<keyword evidence="10" id="KW-1185">Reference proteome</keyword>
<dbReference type="PANTHER" id="PTHR43811:SF19">
    <property type="entry name" value="39 KDA FK506-BINDING NUCLEAR PROTEIN"/>
    <property type="match status" value="1"/>
</dbReference>
<feature type="region of interest" description="Disordered" evidence="7">
    <location>
        <begin position="288"/>
        <end position="329"/>
    </location>
</feature>
<evidence type="ECO:0000256" key="4">
    <source>
        <dbReference type="ARBA" id="ARBA00023110"/>
    </source>
</evidence>
<protein>
    <recommendedName>
        <fullName evidence="3 6">peptidylprolyl isomerase</fullName>
        <ecNumber evidence="3 6">5.2.1.8</ecNumber>
    </recommendedName>
</protein>
<dbReference type="SUPFAM" id="SSF54534">
    <property type="entry name" value="FKBP-like"/>
    <property type="match status" value="1"/>
</dbReference>
<dbReference type="EMBL" id="JACIBT010000001">
    <property type="protein sequence ID" value="MBB3667012.1"/>
    <property type="molecule type" value="Genomic_DNA"/>
</dbReference>
<dbReference type="PANTHER" id="PTHR43811">
    <property type="entry name" value="FKBP-TYPE PEPTIDYL-PROLYL CIS-TRANS ISOMERASE FKPA"/>
    <property type="match status" value="1"/>
</dbReference>
<organism evidence="9 10">
    <name type="scientific">Garicola koreensis</name>
    <dbReference type="NCBI Taxonomy" id="1262554"/>
    <lineage>
        <taxon>Bacteria</taxon>
        <taxon>Bacillati</taxon>
        <taxon>Actinomycetota</taxon>
        <taxon>Actinomycetes</taxon>
        <taxon>Micrococcales</taxon>
        <taxon>Micrococcaceae</taxon>
        <taxon>Garicola</taxon>
    </lineage>
</organism>
<reference evidence="9 10" key="1">
    <citation type="submission" date="2020-08" db="EMBL/GenBank/DDBJ databases">
        <title>Sequencing the genomes of 1000 actinobacteria strains.</title>
        <authorList>
            <person name="Klenk H.-P."/>
        </authorList>
    </citation>
    <scope>NUCLEOTIDE SEQUENCE [LARGE SCALE GENOMIC DNA]</scope>
    <source>
        <strain evidence="9 10">DSM 28238</strain>
    </source>
</reference>
<keyword evidence="4 6" id="KW-0697">Rotamase</keyword>
<accession>A0A7W5XNR1</accession>
<evidence type="ECO:0000313" key="9">
    <source>
        <dbReference type="EMBL" id="MBB3667012.1"/>
    </source>
</evidence>
<dbReference type="RefSeq" id="WP_183357386.1">
    <property type="nucleotide sequence ID" value="NZ_BAABKR010000001.1"/>
</dbReference>
<evidence type="ECO:0000259" key="8">
    <source>
        <dbReference type="PROSITE" id="PS50059"/>
    </source>
</evidence>
<keyword evidence="5 6" id="KW-0413">Isomerase</keyword>
<evidence type="ECO:0000313" key="10">
    <source>
        <dbReference type="Proteomes" id="UP000547528"/>
    </source>
</evidence>
<evidence type="ECO:0000256" key="5">
    <source>
        <dbReference type="ARBA" id="ARBA00023235"/>
    </source>
</evidence>
<evidence type="ECO:0000256" key="1">
    <source>
        <dbReference type="ARBA" id="ARBA00000971"/>
    </source>
</evidence>
<dbReference type="PROSITE" id="PS50059">
    <property type="entry name" value="FKBP_PPIASE"/>
    <property type="match status" value="1"/>
</dbReference>
<dbReference type="EC" id="5.2.1.8" evidence="3 6"/>
<dbReference type="Proteomes" id="UP000547528">
    <property type="component" value="Unassembled WGS sequence"/>
</dbReference>
<evidence type="ECO:0000256" key="2">
    <source>
        <dbReference type="ARBA" id="ARBA00006577"/>
    </source>
</evidence>
<dbReference type="InterPro" id="IPR001179">
    <property type="entry name" value="PPIase_FKBP_dom"/>
</dbReference>
<comment type="similarity">
    <text evidence="2">Belongs to the FKBP-type PPIase family.</text>
</comment>
<evidence type="ECO:0000256" key="3">
    <source>
        <dbReference type="ARBA" id="ARBA00013194"/>
    </source>
</evidence>
<comment type="caution">
    <text evidence="9">The sequence shown here is derived from an EMBL/GenBank/DDBJ whole genome shotgun (WGS) entry which is preliminary data.</text>
</comment>
<dbReference type="Gene3D" id="3.10.50.40">
    <property type="match status" value="1"/>
</dbReference>
<gene>
    <name evidence="9" type="ORF">FHX47_000605</name>
</gene>
<feature type="domain" description="PPIase FKBP-type" evidence="8">
    <location>
        <begin position="192"/>
        <end position="288"/>
    </location>
</feature>
<evidence type="ECO:0000256" key="6">
    <source>
        <dbReference type="PROSITE-ProRule" id="PRU00277"/>
    </source>
</evidence>
<dbReference type="InterPro" id="IPR046357">
    <property type="entry name" value="PPIase_dom_sf"/>
</dbReference>
<evidence type="ECO:0000256" key="7">
    <source>
        <dbReference type="SAM" id="MobiDB-lite"/>
    </source>
</evidence>
<sequence>MGDSDALLDVDLHVRDDNQPEVVLYSPVDTDEGASRVLRSGDGEQVKEDSLLEVRQVAASPESGDVMGHNFDAELPQIAWLPSMEETGMDIDQFYFDALTAEGVTVGSDVAIYYPADDEGAHDQQLAIFRLEDQYPAYADGEVQEPSGDLPEVTNEIGEAPELQNHDSEAEAPEELATEELIAGEGREIAEDDQLFVQYRGWQWQNGEEFDGSWTEDGEAGQPFGFSLTGGVIDGWIEGIPGNNVGDRLMLVIPPEQAYGEAADDEGLTEGGQPGGHLIFVIDIVQAISPDDLPEPQQQPQQQPMPEDMSEEELQEMLDQMEQGEDTDK</sequence>
<dbReference type="Pfam" id="PF00254">
    <property type="entry name" value="FKBP_C"/>
    <property type="match status" value="1"/>
</dbReference>
<feature type="compositionally biased region" description="Low complexity" evidence="7">
    <location>
        <begin position="289"/>
        <end position="307"/>
    </location>
</feature>
<comment type="catalytic activity">
    <reaction evidence="1 6">
        <text>[protein]-peptidylproline (omega=180) = [protein]-peptidylproline (omega=0)</text>
        <dbReference type="Rhea" id="RHEA:16237"/>
        <dbReference type="Rhea" id="RHEA-COMP:10747"/>
        <dbReference type="Rhea" id="RHEA-COMP:10748"/>
        <dbReference type="ChEBI" id="CHEBI:83833"/>
        <dbReference type="ChEBI" id="CHEBI:83834"/>
        <dbReference type="EC" id="5.2.1.8"/>
    </reaction>
</comment>
<dbReference type="AlphaFoldDB" id="A0A7W5XNR1"/>
<name>A0A7W5XNR1_9MICC</name>
<proteinExistence type="inferred from homology"/>
<dbReference type="GO" id="GO:0003755">
    <property type="term" value="F:peptidyl-prolyl cis-trans isomerase activity"/>
    <property type="evidence" value="ECO:0007669"/>
    <property type="project" value="UniProtKB-KW"/>
</dbReference>